<feature type="region of interest" description="Disordered" evidence="1">
    <location>
        <begin position="1"/>
        <end position="109"/>
    </location>
</feature>
<gene>
    <name evidence="2" type="ORF">GCM10010140_16910</name>
</gene>
<feature type="compositionally biased region" description="Low complexity" evidence="1">
    <location>
        <begin position="68"/>
        <end position="82"/>
    </location>
</feature>
<keyword evidence="3" id="KW-1185">Reference proteome</keyword>
<reference evidence="3" key="1">
    <citation type="journal article" date="2019" name="Int. J. Syst. Evol. Microbiol.">
        <title>The Global Catalogue of Microorganisms (GCM) 10K type strain sequencing project: providing services to taxonomists for standard genome sequencing and annotation.</title>
        <authorList>
            <consortium name="The Broad Institute Genomics Platform"/>
            <consortium name="The Broad Institute Genome Sequencing Center for Infectious Disease"/>
            <person name="Wu L."/>
            <person name="Ma J."/>
        </authorList>
    </citation>
    <scope>NUCLEOTIDE SEQUENCE [LARGE SCALE GENOMIC DNA]</scope>
    <source>
        <strain evidence="3">JCM 3115</strain>
    </source>
</reference>
<evidence type="ECO:0000256" key="1">
    <source>
        <dbReference type="SAM" id="MobiDB-lite"/>
    </source>
</evidence>
<sequence>MGGCSGRLQNAGNHRARGQAGGRSEPEPSHNAGRNTHPPQRAQTTDPATTDPPEPKETPRNGARRTTRPATRETPATLRAPAQPYGKHGRPEPVIRPGNAPPPGHGPRP</sequence>
<accession>A0ABQ2QPR3</accession>
<proteinExistence type="predicted"/>
<name>A0ABQ2QPR3_9ACTN</name>
<feature type="compositionally biased region" description="Low complexity" evidence="1">
    <location>
        <begin position="38"/>
        <end position="51"/>
    </location>
</feature>
<dbReference type="Proteomes" id="UP000611554">
    <property type="component" value="Unassembled WGS sequence"/>
</dbReference>
<feature type="compositionally biased region" description="Pro residues" evidence="1">
    <location>
        <begin position="99"/>
        <end position="109"/>
    </location>
</feature>
<evidence type="ECO:0000313" key="2">
    <source>
        <dbReference type="EMBL" id="GGP88044.1"/>
    </source>
</evidence>
<protein>
    <submittedName>
        <fullName evidence="2">Uncharacterized protein</fullName>
    </submittedName>
</protein>
<organism evidence="2 3">
    <name type="scientific">Streptosporangium pseudovulgare</name>
    <dbReference type="NCBI Taxonomy" id="35765"/>
    <lineage>
        <taxon>Bacteria</taxon>
        <taxon>Bacillati</taxon>
        <taxon>Actinomycetota</taxon>
        <taxon>Actinomycetes</taxon>
        <taxon>Streptosporangiales</taxon>
        <taxon>Streptosporangiaceae</taxon>
        <taxon>Streptosporangium</taxon>
    </lineage>
</organism>
<evidence type="ECO:0000313" key="3">
    <source>
        <dbReference type="Proteomes" id="UP000611554"/>
    </source>
</evidence>
<dbReference type="EMBL" id="BMQJ01000003">
    <property type="protein sequence ID" value="GGP88044.1"/>
    <property type="molecule type" value="Genomic_DNA"/>
</dbReference>
<comment type="caution">
    <text evidence="2">The sequence shown here is derived from an EMBL/GenBank/DDBJ whole genome shotgun (WGS) entry which is preliminary data.</text>
</comment>